<comment type="cofactor">
    <cofactor evidence="1">
        <name>biotin</name>
        <dbReference type="ChEBI" id="CHEBI:57586"/>
    </cofactor>
</comment>
<comment type="caution">
    <text evidence="11">The sequence shown here is derived from an EMBL/GenBank/DDBJ whole genome shotgun (WGS) entry which is preliminary data.</text>
</comment>
<dbReference type="InterPro" id="IPR011761">
    <property type="entry name" value="ATP-grasp"/>
</dbReference>
<dbReference type="SUPFAM" id="SSF50891">
    <property type="entry name" value="Cyclophilin-like"/>
    <property type="match status" value="2"/>
</dbReference>
<dbReference type="GO" id="GO:0016874">
    <property type="term" value="F:ligase activity"/>
    <property type="evidence" value="ECO:0007669"/>
    <property type="project" value="UniProtKB-KW"/>
</dbReference>
<dbReference type="InterPro" id="IPR003778">
    <property type="entry name" value="CT_A_B"/>
</dbReference>
<dbReference type="SMART" id="SM00796">
    <property type="entry name" value="AHS1"/>
    <property type="match status" value="1"/>
</dbReference>
<keyword evidence="12" id="KW-1185">Reference proteome</keyword>
<dbReference type="Proteomes" id="UP000781932">
    <property type="component" value="Unassembled WGS sequence"/>
</dbReference>
<dbReference type="Gene3D" id="3.30.1360.40">
    <property type="match status" value="1"/>
</dbReference>
<keyword evidence="2" id="KW-0436">Ligase</keyword>
<evidence type="ECO:0000259" key="8">
    <source>
        <dbReference type="PROSITE" id="PS50968"/>
    </source>
</evidence>
<evidence type="ECO:0000256" key="5">
    <source>
        <dbReference type="ARBA" id="ARBA00022840"/>
    </source>
</evidence>
<sequence length="984" mass="106515">MQALKTVLIANRGEISVRCIRACKKLGIETVSLYTAADSGSLHVSLATRSVLLEEDGSAAFSNIDNILKICQDHNADAVFAGYGFLSESAEFARRVEEHHMVFVGPDATSIEAMGMKHTAREVAIAAGVPVIKGSGLLGSPDDAVEASNIIGLPVMLKASGGGGGMGTQICWSEEEVRNGFSYVKGRAQALFKDAGVFLERYYPKCHHIEVQIFGNGSAVIHFVFRRGHTLTTFLSEQYKFSPVGFQVVNPGGHTTIQQARNRNIKGFGVPTGGPMDDLSATLANLVVGNPEDTECLEVIMMGPELVFLNTSVISVCGAELPVTLDGKPVDMWSRIQVQPNQKLRLGIVSGHGCSCYIAFKGGFPSAADWLGSKSTTPSLGLGGLQGRVLKHGDYIELTDPSLGESMQTISLPAQLRPPLDVANIYVMHGPHDSDETGIRLDGPAVDWARESGGAAGAHPSNVVDYPYPSPGGVNWTGDTPAIFPRDAPDLGGFLCSSTVPSADLWKLGQIKPGHAFRFLPVTYDMSRKLARKKKDFIAAVREFLAEGVIIPVTLVLDEEEHGTSSVLKKVKGTTDASTLIIRQAGDTAVLVDLGFQNATLETSVRANSLASAIQACAKKYVSIRINISSVLLEFDPNLISQAEIVNLIESSSSDVKRVDVPMKCRLLKLPITFDHPALKESEERYTKLIRSKASYLPDGVKYVQENNGLVEREDVFRILSSHRFMVVAVGFMTGLPLMLPLDPRVRLSAQKYNPPRTSTPPGTVGLGGRSFCIYPADQPGGYMPIARSIPVWDTFSLRKGFADGQPWLCEPFDLVEFYEVDLVQYSHIEKAFESGTWEPLIEDTTFDSARELANEAHIESSLEGKEFDQRQKAAAAEMARREQRLYTEWKAETTKDDGDAASEGEEGSCGIGVISPHQGKVWKSLVKLGDRISTGQTVAILESMKMEIPVVATELHDGLMVKAIIAKEGVLVYPGSAVVMVAN</sequence>
<name>A0A9P6I2K0_9PEZI</name>
<dbReference type="PANTHER" id="PTHR18866:SF128">
    <property type="entry name" value="UREA AMIDOLYASE"/>
    <property type="match status" value="1"/>
</dbReference>
<keyword evidence="3 7" id="KW-0547">Nucleotide-binding</keyword>
<protein>
    <submittedName>
        <fullName evidence="11">Acetyl-propionyl-coenzyme a carboxylase alpha chain</fullName>
    </submittedName>
</protein>
<dbReference type="InterPro" id="IPR011764">
    <property type="entry name" value="Biotin_carboxylation_dom"/>
</dbReference>
<evidence type="ECO:0000256" key="3">
    <source>
        <dbReference type="ARBA" id="ARBA00022741"/>
    </source>
</evidence>
<dbReference type="OrthoDB" id="196847at2759"/>
<dbReference type="GeneID" id="62163509"/>
<dbReference type="Gene3D" id="2.40.100.10">
    <property type="entry name" value="Cyclophilin-like"/>
    <property type="match status" value="2"/>
</dbReference>
<organism evidence="11 12">
    <name type="scientific">Colletotrichum karsti</name>
    <dbReference type="NCBI Taxonomy" id="1095194"/>
    <lineage>
        <taxon>Eukaryota</taxon>
        <taxon>Fungi</taxon>
        <taxon>Dikarya</taxon>
        <taxon>Ascomycota</taxon>
        <taxon>Pezizomycotina</taxon>
        <taxon>Sordariomycetes</taxon>
        <taxon>Hypocreomycetidae</taxon>
        <taxon>Glomerellales</taxon>
        <taxon>Glomerellaceae</taxon>
        <taxon>Colletotrichum</taxon>
        <taxon>Colletotrichum boninense species complex</taxon>
    </lineage>
</organism>
<feature type="domain" description="Biotin carboxylation" evidence="10">
    <location>
        <begin position="3"/>
        <end position="984"/>
    </location>
</feature>
<keyword evidence="5 7" id="KW-0067">ATP-binding</keyword>
<dbReference type="SUPFAM" id="SSF52440">
    <property type="entry name" value="PreATP-grasp domain"/>
    <property type="match status" value="1"/>
</dbReference>
<dbReference type="Gene3D" id="2.40.50.100">
    <property type="match status" value="1"/>
</dbReference>
<dbReference type="InterPro" id="IPR016185">
    <property type="entry name" value="PreATP-grasp_dom_sf"/>
</dbReference>
<dbReference type="SUPFAM" id="SSF56059">
    <property type="entry name" value="Glutathione synthetase ATP-binding domain-like"/>
    <property type="match status" value="1"/>
</dbReference>
<evidence type="ECO:0000256" key="7">
    <source>
        <dbReference type="PROSITE-ProRule" id="PRU00409"/>
    </source>
</evidence>
<accession>A0A9P6I2K0</accession>
<dbReference type="InterPro" id="IPR029000">
    <property type="entry name" value="Cyclophilin-like_dom_sf"/>
</dbReference>
<dbReference type="Pfam" id="PF02786">
    <property type="entry name" value="CPSase_L_D2"/>
    <property type="match status" value="1"/>
</dbReference>
<dbReference type="InterPro" id="IPR003833">
    <property type="entry name" value="CT_C_D"/>
</dbReference>
<feature type="domain" description="Lipoyl-binding" evidence="8">
    <location>
        <begin position="904"/>
        <end position="983"/>
    </location>
</feature>
<dbReference type="PROSITE" id="PS50975">
    <property type="entry name" value="ATP_GRASP"/>
    <property type="match status" value="1"/>
</dbReference>
<dbReference type="GO" id="GO:0005524">
    <property type="term" value="F:ATP binding"/>
    <property type="evidence" value="ECO:0007669"/>
    <property type="project" value="UniProtKB-UniRule"/>
</dbReference>
<dbReference type="PANTHER" id="PTHR18866">
    <property type="entry name" value="CARBOXYLASE:PYRUVATE/ACETYL-COA/PROPIONYL-COA CARBOXYLASE"/>
    <property type="match status" value="1"/>
</dbReference>
<dbReference type="Pfam" id="PF00289">
    <property type="entry name" value="Biotin_carb_N"/>
    <property type="match status" value="1"/>
</dbReference>
<evidence type="ECO:0000256" key="1">
    <source>
        <dbReference type="ARBA" id="ARBA00001953"/>
    </source>
</evidence>
<dbReference type="SUPFAM" id="SSF51230">
    <property type="entry name" value="Single hybrid motif"/>
    <property type="match status" value="1"/>
</dbReference>
<dbReference type="GO" id="GO:0046872">
    <property type="term" value="F:metal ion binding"/>
    <property type="evidence" value="ECO:0007669"/>
    <property type="project" value="InterPro"/>
</dbReference>
<evidence type="ECO:0000313" key="11">
    <source>
        <dbReference type="EMBL" id="KAF9874582.1"/>
    </source>
</evidence>
<dbReference type="SMART" id="SM00797">
    <property type="entry name" value="AHS2"/>
    <property type="match status" value="1"/>
</dbReference>
<evidence type="ECO:0000259" key="9">
    <source>
        <dbReference type="PROSITE" id="PS50975"/>
    </source>
</evidence>
<dbReference type="InterPro" id="IPR005479">
    <property type="entry name" value="CPAse_ATP-bd"/>
</dbReference>
<dbReference type="AlphaFoldDB" id="A0A9P6I2K0"/>
<reference evidence="11" key="1">
    <citation type="submission" date="2020-03" db="EMBL/GenBank/DDBJ databases">
        <authorList>
            <person name="He L."/>
        </authorList>
    </citation>
    <scope>NUCLEOTIDE SEQUENCE</scope>
    <source>
        <strain evidence="11">CkLH20</strain>
    </source>
</reference>
<evidence type="ECO:0000256" key="6">
    <source>
        <dbReference type="ARBA" id="ARBA00023267"/>
    </source>
</evidence>
<dbReference type="RefSeq" id="XP_038744043.1">
    <property type="nucleotide sequence ID" value="XM_038890435.1"/>
</dbReference>
<dbReference type="Pfam" id="PF00364">
    <property type="entry name" value="Biotin_lipoyl"/>
    <property type="match status" value="1"/>
</dbReference>
<evidence type="ECO:0000313" key="12">
    <source>
        <dbReference type="Proteomes" id="UP000781932"/>
    </source>
</evidence>
<reference evidence="11" key="2">
    <citation type="submission" date="2020-11" db="EMBL/GenBank/DDBJ databases">
        <title>Whole genome sequencing of Colletotrichum sp.</title>
        <authorList>
            <person name="Li H."/>
        </authorList>
    </citation>
    <scope>NUCLEOTIDE SEQUENCE</scope>
    <source>
        <strain evidence="11">CkLH20</strain>
    </source>
</reference>
<dbReference type="InterPro" id="IPR011053">
    <property type="entry name" value="Single_hybrid_motif"/>
</dbReference>
<dbReference type="Pfam" id="PF02626">
    <property type="entry name" value="CT_A_B"/>
    <property type="match status" value="1"/>
</dbReference>
<dbReference type="EMBL" id="JAATWM020000025">
    <property type="protein sequence ID" value="KAF9874582.1"/>
    <property type="molecule type" value="Genomic_DNA"/>
</dbReference>
<evidence type="ECO:0000259" key="10">
    <source>
        <dbReference type="PROSITE" id="PS50979"/>
    </source>
</evidence>
<dbReference type="PROSITE" id="PS50968">
    <property type="entry name" value="BIOTINYL_LIPOYL"/>
    <property type="match status" value="1"/>
</dbReference>
<gene>
    <name evidence="11" type="ORF">CkaCkLH20_07719</name>
</gene>
<dbReference type="Pfam" id="PF02682">
    <property type="entry name" value="CT_C_D"/>
    <property type="match status" value="1"/>
</dbReference>
<dbReference type="CDD" id="cd06850">
    <property type="entry name" value="biotinyl_domain"/>
    <property type="match status" value="1"/>
</dbReference>
<dbReference type="Gene3D" id="3.30.470.20">
    <property type="entry name" value="ATP-grasp fold, B domain"/>
    <property type="match status" value="1"/>
</dbReference>
<dbReference type="PROSITE" id="PS50979">
    <property type="entry name" value="BC"/>
    <property type="match status" value="1"/>
</dbReference>
<dbReference type="InterPro" id="IPR005481">
    <property type="entry name" value="BC-like_N"/>
</dbReference>
<evidence type="ECO:0000256" key="2">
    <source>
        <dbReference type="ARBA" id="ARBA00022598"/>
    </source>
</evidence>
<proteinExistence type="predicted"/>
<dbReference type="InterPro" id="IPR050856">
    <property type="entry name" value="Biotin_carboxylase_complex"/>
</dbReference>
<keyword evidence="4" id="KW-0378">Hydrolase</keyword>
<keyword evidence="6" id="KW-0092">Biotin</keyword>
<feature type="domain" description="ATP-grasp" evidence="9">
    <location>
        <begin position="121"/>
        <end position="325"/>
    </location>
</feature>
<evidence type="ECO:0000256" key="4">
    <source>
        <dbReference type="ARBA" id="ARBA00022801"/>
    </source>
</evidence>
<dbReference type="InterPro" id="IPR000089">
    <property type="entry name" value="Biotin_lipoyl"/>
</dbReference>
<dbReference type="GO" id="GO:0016787">
    <property type="term" value="F:hydrolase activity"/>
    <property type="evidence" value="ECO:0007669"/>
    <property type="project" value="UniProtKB-KW"/>
</dbReference>